<name>A0A8S5T321_9CAUD</name>
<reference evidence="1" key="1">
    <citation type="journal article" date="2021" name="Proc. Natl. Acad. Sci. U.S.A.">
        <title>A Catalog of Tens of Thousands of Viruses from Human Metagenomes Reveals Hidden Associations with Chronic Diseases.</title>
        <authorList>
            <person name="Tisza M.J."/>
            <person name="Buck C.B."/>
        </authorList>
    </citation>
    <scope>NUCLEOTIDE SEQUENCE</scope>
    <source>
        <strain evidence="1">CtpVv1</strain>
    </source>
</reference>
<dbReference type="EMBL" id="BK032736">
    <property type="protein sequence ID" value="DAF57657.1"/>
    <property type="molecule type" value="Genomic_DNA"/>
</dbReference>
<sequence>MEGDCKCHLAYGLASTINDTMEIHLAVEFDENKVIAGGSGITPFRFFAPEICNPQVSICLNQVPAALKITDTLSIELHKGTMGVKTAVHLSNQSSTAPNYNIVDGDVYIFSFLFKLM</sequence>
<proteinExistence type="predicted"/>
<evidence type="ECO:0000313" key="1">
    <source>
        <dbReference type="EMBL" id="DAF57657.1"/>
    </source>
</evidence>
<protein>
    <submittedName>
        <fullName evidence="1">Oxidoreductase</fullName>
    </submittedName>
</protein>
<accession>A0A8S5T321</accession>
<organism evidence="1">
    <name type="scientific">Podoviridae sp. ctpVv1</name>
    <dbReference type="NCBI Taxonomy" id="2827748"/>
    <lineage>
        <taxon>Viruses</taxon>
        <taxon>Duplodnaviria</taxon>
        <taxon>Heunggongvirae</taxon>
        <taxon>Uroviricota</taxon>
        <taxon>Caudoviricetes</taxon>
    </lineage>
</organism>